<dbReference type="EMBL" id="JBHUFA010000001">
    <property type="protein sequence ID" value="MFD1695199.1"/>
    <property type="molecule type" value="Genomic_DNA"/>
</dbReference>
<organism evidence="1 2">
    <name type="scientific">Roseibium aestuarii</name>
    <dbReference type="NCBI Taxonomy" id="2600299"/>
    <lineage>
        <taxon>Bacteria</taxon>
        <taxon>Pseudomonadati</taxon>
        <taxon>Pseudomonadota</taxon>
        <taxon>Alphaproteobacteria</taxon>
        <taxon>Hyphomicrobiales</taxon>
        <taxon>Stappiaceae</taxon>
        <taxon>Roseibium</taxon>
    </lineage>
</organism>
<sequence>MQGLREALTIAGMCQPDRSSRPRLPRTLIRIGFCVALATVAAWEPVSQALVSTAHAQSSVTAQTDPAEDATGAATATGAPYDKDLQRLAEILGALHALRPLCGETDDPSWRDRMIALLDVETDQGNRRRLFIERFNQGFRGFSSTYRTCTPAARLSMKQYVSEGSALIRDVTTRFSR</sequence>
<dbReference type="Proteomes" id="UP001597327">
    <property type="component" value="Unassembled WGS sequence"/>
</dbReference>
<evidence type="ECO:0000313" key="1">
    <source>
        <dbReference type="EMBL" id="MFD1695199.1"/>
    </source>
</evidence>
<dbReference type="Pfam" id="PF09539">
    <property type="entry name" value="DUF2385"/>
    <property type="match status" value="1"/>
</dbReference>
<evidence type="ECO:0000313" key="2">
    <source>
        <dbReference type="Proteomes" id="UP001597327"/>
    </source>
</evidence>
<name>A0ABW4JSX3_9HYPH</name>
<comment type="caution">
    <text evidence="1">The sequence shown here is derived from an EMBL/GenBank/DDBJ whole genome shotgun (WGS) entry which is preliminary data.</text>
</comment>
<gene>
    <name evidence="1" type="ORF">ACFSC7_06700</name>
</gene>
<dbReference type="NCBIfam" id="TIGR02301">
    <property type="entry name" value="TIGR02301 family protein"/>
    <property type="match status" value="1"/>
</dbReference>
<protein>
    <submittedName>
        <fullName evidence="1">TIGR02301 family protein</fullName>
    </submittedName>
</protein>
<dbReference type="InterPro" id="IPR012645">
    <property type="entry name" value="CHP02301"/>
</dbReference>
<accession>A0ABW4JSX3</accession>
<reference evidence="2" key="1">
    <citation type="journal article" date="2019" name="Int. J. Syst. Evol. Microbiol.">
        <title>The Global Catalogue of Microorganisms (GCM) 10K type strain sequencing project: providing services to taxonomists for standard genome sequencing and annotation.</title>
        <authorList>
            <consortium name="The Broad Institute Genomics Platform"/>
            <consortium name="The Broad Institute Genome Sequencing Center for Infectious Disease"/>
            <person name="Wu L."/>
            <person name="Ma J."/>
        </authorList>
    </citation>
    <scope>NUCLEOTIDE SEQUENCE [LARGE SCALE GENOMIC DNA]</scope>
    <source>
        <strain evidence="2">JCM 3369</strain>
    </source>
</reference>
<dbReference type="RefSeq" id="WP_377175047.1">
    <property type="nucleotide sequence ID" value="NZ_JBHUFA010000001.1"/>
</dbReference>
<keyword evidence="2" id="KW-1185">Reference proteome</keyword>
<proteinExistence type="predicted"/>